<dbReference type="PANTHER" id="PTHR47331">
    <property type="entry name" value="PHD-TYPE DOMAIN-CONTAINING PROTEIN"/>
    <property type="match status" value="1"/>
</dbReference>
<keyword evidence="4" id="KW-1185">Reference proteome</keyword>
<protein>
    <submittedName>
        <fullName evidence="3">Uncharacterized protein</fullName>
    </submittedName>
</protein>
<dbReference type="Pfam" id="PF03564">
    <property type="entry name" value="DUF1759"/>
    <property type="match status" value="1"/>
</dbReference>
<organism evidence="3 4">
    <name type="scientific">Stylophora pistillata</name>
    <name type="common">Smooth cauliflower coral</name>
    <dbReference type="NCBI Taxonomy" id="50429"/>
    <lineage>
        <taxon>Eukaryota</taxon>
        <taxon>Metazoa</taxon>
        <taxon>Cnidaria</taxon>
        <taxon>Anthozoa</taxon>
        <taxon>Hexacorallia</taxon>
        <taxon>Scleractinia</taxon>
        <taxon>Astrocoeniina</taxon>
        <taxon>Pocilloporidae</taxon>
        <taxon>Stylophora</taxon>
    </lineage>
</organism>
<proteinExistence type="predicted"/>
<feature type="coiled-coil region" evidence="1">
    <location>
        <begin position="189"/>
        <end position="249"/>
    </location>
</feature>
<comment type="caution">
    <text evidence="3">The sequence shown here is derived from an EMBL/GenBank/DDBJ whole genome shotgun (WGS) entry which is preliminary data.</text>
</comment>
<keyword evidence="1" id="KW-0175">Coiled coil</keyword>
<evidence type="ECO:0000256" key="1">
    <source>
        <dbReference type="SAM" id="Coils"/>
    </source>
</evidence>
<feature type="region of interest" description="Disordered" evidence="2">
    <location>
        <begin position="166"/>
        <end position="189"/>
    </location>
</feature>
<dbReference type="EMBL" id="LSMT01000024">
    <property type="protein sequence ID" value="PFX32398.1"/>
    <property type="molecule type" value="Genomic_DNA"/>
</dbReference>
<reference evidence="4" key="1">
    <citation type="journal article" date="2017" name="bioRxiv">
        <title>Comparative analysis of the genomes of Stylophora pistillata and Acropora digitifera provides evidence for extensive differences between species of corals.</title>
        <authorList>
            <person name="Voolstra C.R."/>
            <person name="Li Y."/>
            <person name="Liew Y.J."/>
            <person name="Baumgarten S."/>
            <person name="Zoccola D."/>
            <person name="Flot J.-F."/>
            <person name="Tambutte S."/>
            <person name="Allemand D."/>
            <person name="Aranda M."/>
        </authorList>
    </citation>
    <scope>NUCLEOTIDE SEQUENCE [LARGE SCALE GENOMIC DNA]</scope>
</reference>
<evidence type="ECO:0000256" key="2">
    <source>
        <dbReference type="SAM" id="MobiDB-lite"/>
    </source>
</evidence>
<evidence type="ECO:0000313" key="4">
    <source>
        <dbReference type="Proteomes" id="UP000225706"/>
    </source>
</evidence>
<dbReference type="Proteomes" id="UP000225706">
    <property type="component" value="Unassembled WGS sequence"/>
</dbReference>
<dbReference type="InterPro" id="IPR005312">
    <property type="entry name" value="DUF1759"/>
</dbReference>
<name>A0A2B4SV20_STYPI</name>
<gene>
    <name evidence="3" type="ORF">AWC38_SpisGene2798</name>
</gene>
<dbReference type="AlphaFoldDB" id="A0A2B4SV20"/>
<sequence>MGEKSAKSHMEVSDMDERSEIVTRERNLPQYLSDYTEVPGQNKLQTIKNRRKSMRGNLTRKMNIIREYLKEQKDRKLIELACTQLNRAWDQLIENYGEFQALCGNDEELQEADTWLLKSQALVEELICRTVEYGEFKTHTSETVSKVHIEPEAAKIRTEQTENCSITSVGRKSKKSSSKATSSVSRERARAAAREADLAKLKVKQLKEKAQLEAKIATQKAQFEADLVIQEAEHEAGRKEIEALLLKDEFDEYSLSDRMKDFEDNSVGGDNVKIETTPQVKQKDVPMSDIKDSKEKVKKWLKTVSPNKEETDEEKENDISKHLLGKERNVDFSQSVFSKSAMMTSHPKLNLPAFDGDPCAWPNWYGMFKALVHDQPLSKAQKMIYLKGSVKGTAEKAIAGMFFDGTMYEKAIAELTQRFGNPALISKSLINKFVEIPAVQDENTSSLRLFVDNLHTIVRSLKTYGDEADLRAAANLQQIVTKLPPKMAVSKALFEQ</sequence>
<accession>A0A2B4SV20</accession>
<dbReference type="OrthoDB" id="5989194at2759"/>
<evidence type="ECO:0000313" key="3">
    <source>
        <dbReference type="EMBL" id="PFX32398.1"/>
    </source>
</evidence>